<reference evidence="1" key="1">
    <citation type="submission" date="2021-01" db="EMBL/GenBank/DDBJ databases">
        <authorList>
            <person name="Corre E."/>
            <person name="Pelletier E."/>
            <person name="Niang G."/>
            <person name="Scheremetjew M."/>
            <person name="Finn R."/>
            <person name="Kale V."/>
            <person name="Holt S."/>
            <person name="Cochrane G."/>
            <person name="Meng A."/>
            <person name="Brown T."/>
            <person name="Cohen L."/>
        </authorList>
    </citation>
    <scope>NUCLEOTIDE SEQUENCE</scope>
    <source>
        <strain evidence="1">CCMP1510</strain>
    </source>
</reference>
<proteinExistence type="predicted"/>
<evidence type="ECO:0000313" key="1">
    <source>
        <dbReference type="EMBL" id="CAE0371437.1"/>
    </source>
</evidence>
<gene>
    <name evidence="1" type="ORF">ALAG00032_LOCUS12219</name>
</gene>
<accession>A0A7S3NN40</accession>
<sequence>MAYVMLPASSSESVVMQDAVDMFLGVDTNTFEMKDDRWFARDDVVNWARWAHVSSGAMINALESLAKGATAVSALRKKSKDVILASKLIQFVIERIEKAAIDWRANGKGTLLGFCTAMSTSLREARELELCIDQDLYEATTRAALEGAPYAAWLSSTLRETSVPQFRKLELALQGYEEAPNHCFLSTGLYARLVRVSQFLLPPSWDQEIEYAQLAHIWYNLNASPHDAFFITRTNSSPITHLPQSFSLQDNIFDGSLSDDLPGYLRPPPRSEMMSTLFTVELQHDHLRIPKPSFSSPLDIEDEISAVHIEKFSESQGIDNILLGPWPIQSKLLIRCVQKCLDAAELRALNIYQTHCDELRTLHVHVFSSSTMIHLDADNFFLAHESIRLAYEHAHELWAAVAAAKSSLDDWKIDKKCITRSDHQLDVHETAVARVIYLVAQSLERDAATALKQLNANLSAARNLDNALIAHRRYLQQAPGLAGLAFADRDFAYTQAQAYDHLIAALAHAVAFIDSRRIFDKKVSLAHYRAFHSQIVLLISYLDTLIDNLLDDTHQIDEIALFRELLAWDGTFFSPRRHRQVYAPSNLISRPR</sequence>
<dbReference type="AlphaFoldDB" id="A0A7S3NN40"/>
<name>A0A7S3NN40_9STRA</name>
<organism evidence="1">
    <name type="scientific">Aureoumbra lagunensis</name>
    <dbReference type="NCBI Taxonomy" id="44058"/>
    <lineage>
        <taxon>Eukaryota</taxon>
        <taxon>Sar</taxon>
        <taxon>Stramenopiles</taxon>
        <taxon>Ochrophyta</taxon>
        <taxon>Pelagophyceae</taxon>
        <taxon>Pelagomonadales</taxon>
        <taxon>Aureoumbra</taxon>
    </lineage>
</organism>
<dbReference type="EMBL" id="HBIJ01018552">
    <property type="protein sequence ID" value="CAE0371437.1"/>
    <property type="molecule type" value="Transcribed_RNA"/>
</dbReference>
<protein>
    <submittedName>
        <fullName evidence="1">Uncharacterized protein</fullName>
    </submittedName>
</protein>